<proteinExistence type="predicted"/>
<name>A0ABS7DD93_9BACL</name>
<dbReference type="Gene3D" id="2.120.10.30">
    <property type="entry name" value="TolB, C-terminal domain"/>
    <property type="match status" value="4"/>
</dbReference>
<gene>
    <name evidence="5" type="ORF">K0T92_23670</name>
</gene>
<evidence type="ECO:0000259" key="4">
    <source>
        <dbReference type="Pfam" id="PF07833"/>
    </source>
</evidence>
<keyword evidence="6" id="KW-1185">Reference proteome</keyword>
<comment type="caution">
    <text evidence="5">The sequence shown here is derived from an EMBL/GenBank/DDBJ whole genome shotgun (WGS) entry which is preliminary data.</text>
</comment>
<dbReference type="Pfam" id="PF07833">
    <property type="entry name" value="Cu_amine_oxidN1"/>
    <property type="match status" value="1"/>
</dbReference>
<keyword evidence="1" id="KW-0677">Repeat</keyword>
<dbReference type="SUPFAM" id="SSF101898">
    <property type="entry name" value="NHL repeat"/>
    <property type="match status" value="1"/>
</dbReference>
<reference evidence="5 6" key="1">
    <citation type="submission" date="2021-07" db="EMBL/GenBank/DDBJ databases">
        <title>Paenibacillus radiodurans sp. nov., isolated from the southeastern edge of Tengger Desert.</title>
        <authorList>
            <person name="Zhang G."/>
        </authorList>
    </citation>
    <scope>NUCLEOTIDE SEQUENCE [LARGE SCALE GENOMIC DNA]</scope>
    <source>
        <strain evidence="5 6">DT7-4</strain>
    </source>
</reference>
<dbReference type="Gene3D" id="3.30.457.10">
    <property type="entry name" value="Copper amine oxidase-like, N-terminal domain"/>
    <property type="match status" value="1"/>
</dbReference>
<feature type="chain" id="PRO_5045522082" evidence="3">
    <location>
        <begin position="29"/>
        <end position="528"/>
    </location>
</feature>
<dbReference type="InterPro" id="IPR011042">
    <property type="entry name" value="6-blade_b-propeller_TolB-like"/>
</dbReference>
<feature type="domain" description="Copper amine oxidase-like N-terminal" evidence="4">
    <location>
        <begin position="419"/>
        <end position="525"/>
    </location>
</feature>
<keyword evidence="3" id="KW-0732">Signal</keyword>
<feature type="repeat" description="NHL" evidence="2">
    <location>
        <begin position="241"/>
        <end position="272"/>
    </location>
</feature>
<dbReference type="PANTHER" id="PTHR13833:SF71">
    <property type="entry name" value="NHL DOMAIN-CONTAINING PROTEIN"/>
    <property type="match status" value="1"/>
</dbReference>
<dbReference type="EMBL" id="JAHZIJ010000030">
    <property type="protein sequence ID" value="MBW7477714.1"/>
    <property type="molecule type" value="Genomic_DNA"/>
</dbReference>
<dbReference type="Proteomes" id="UP000812277">
    <property type="component" value="Unassembled WGS sequence"/>
</dbReference>
<dbReference type="PROSITE" id="PS51125">
    <property type="entry name" value="NHL"/>
    <property type="match status" value="1"/>
</dbReference>
<dbReference type="InterPro" id="IPR036582">
    <property type="entry name" value="Mao_N_sf"/>
</dbReference>
<accession>A0ABS7DD93</accession>
<sequence>MKKAGLLSLTLAAAVSFTTVGGAGAAQAEGSLDALLKNKALNEVHTFAGSGDYKLMNGASLDSAFREPRSVLYDAQKKSLLIADAGNQLLRTVDKGTVNTAAGAELGTDEYRLPVGALADGASAQSAFHTPSGLARSQDGTVYVADADNHAIRVIGPSGTVKTIAGNGVVGHTDGSAGEATFHYPLDVAVNKDGVVYVADTLNHVIRQIKDGKVTTLNAASQRVVEYAPGGVDTAGDFADGPLGSAKFNEPSGLALDAKGNLYVSDTGNQRIRYIDFASGTVSTVAGGESGKASYGAGALYMEGGFADGSAAGAKFHAPRGIAATPDGGLLIADSLNHAIRYLKDSKVTTVAGIAGEAGRADGLASTSEFNRPVDVEWMGNGSFSVADSGNNTIRVVEPYRVPQGIKAAKNIHLLYGNSVIVSDAPPLTLNNSTFVPVRVLTEKLGFKVGYSSGKTTLTRGTVSYVVQAGSMNVVKSVEGQAAQTIKLAASPVNKGNRLYLPVRFFAEEIGLDVQWLSDVRAVLIRDK</sequence>
<organism evidence="5 6">
    <name type="scientific">Paenibacillus oenotherae</name>
    <dbReference type="NCBI Taxonomy" id="1435645"/>
    <lineage>
        <taxon>Bacteria</taxon>
        <taxon>Bacillati</taxon>
        <taxon>Bacillota</taxon>
        <taxon>Bacilli</taxon>
        <taxon>Bacillales</taxon>
        <taxon>Paenibacillaceae</taxon>
        <taxon>Paenibacillus</taxon>
    </lineage>
</organism>
<evidence type="ECO:0000256" key="1">
    <source>
        <dbReference type="ARBA" id="ARBA00022737"/>
    </source>
</evidence>
<evidence type="ECO:0000256" key="2">
    <source>
        <dbReference type="PROSITE-ProRule" id="PRU00504"/>
    </source>
</evidence>
<protein>
    <submittedName>
        <fullName evidence="5">Copper amine oxidase</fullName>
    </submittedName>
</protein>
<evidence type="ECO:0000256" key="3">
    <source>
        <dbReference type="SAM" id="SignalP"/>
    </source>
</evidence>
<dbReference type="InterPro" id="IPR012854">
    <property type="entry name" value="Cu_amine_oxidase-like_N"/>
</dbReference>
<feature type="signal peptide" evidence="3">
    <location>
        <begin position="1"/>
        <end position="28"/>
    </location>
</feature>
<dbReference type="Pfam" id="PF01436">
    <property type="entry name" value="NHL"/>
    <property type="match status" value="3"/>
</dbReference>
<dbReference type="SUPFAM" id="SSF55383">
    <property type="entry name" value="Copper amine oxidase, domain N"/>
    <property type="match status" value="2"/>
</dbReference>
<dbReference type="InterPro" id="IPR001258">
    <property type="entry name" value="NHL_repeat"/>
</dbReference>
<evidence type="ECO:0000313" key="6">
    <source>
        <dbReference type="Proteomes" id="UP000812277"/>
    </source>
</evidence>
<evidence type="ECO:0000313" key="5">
    <source>
        <dbReference type="EMBL" id="MBW7477714.1"/>
    </source>
</evidence>
<dbReference type="PANTHER" id="PTHR13833">
    <property type="match status" value="1"/>
</dbReference>
<dbReference type="RefSeq" id="WP_219875096.1">
    <property type="nucleotide sequence ID" value="NZ_JAHZIJ010000030.1"/>
</dbReference>